<keyword evidence="7" id="KW-0067">ATP-binding</keyword>
<sequence>MKTDQFILTQTKYLLHFFSFIVLAQLLLTVSLKHYEYLSIIAVGAVITGCLHYMLSRNFMLTFLIPIIISTSHFYLISLFLIDHKLIFIYFLLLPIILAVLFKHTVLSLSLLLITTIECIVLFRNVQLSVQPMNNASLLIFITVIIGMLVLLLITFKMRSTELSILFKDQLPESTSTSGYLDLFFEHTQDAIAVFSIDQKVLAVNPAFEELYQWKKAECLGKRIQLYHPSEEENVVHRIQFLLEGRHFKNLRTKEIRKDGTMFEAATTLAPILDKNNNVIAISVIVRDMTERIQAERIKMEAIKLNAIGEMAASVAHEVRNPMTSINGFVQMMNNDPSNPYRAFTEIMENEIKRINLIANEFLILSKPNIKERKQLDVEHLIMEVISHLEHEIISNDINCNIYLAEYQTTIIGNEESLKQVFINLIRNAIDAHTNKGSITFINTISNDTLRITVKDTGAGFHQETFDQLFTPFFTTKDGAAGLGLVISKKIILDHDGTIEINERAKQGAEIIITLPISSFSKQDYTYPTTR</sequence>
<evidence type="ECO:0000256" key="9">
    <source>
        <dbReference type="SAM" id="Phobius"/>
    </source>
</evidence>
<dbReference type="InterPro" id="IPR005467">
    <property type="entry name" value="His_kinase_dom"/>
</dbReference>
<accession>A0ABU4G4T8</accession>
<dbReference type="RefSeq" id="WP_317941838.1">
    <property type="nucleotide sequence ID" value="NZ_JAUBDI010000001.1"/>
</dbReference>
<dbReference type="CDD" id="cd00082">
    <property type="entry name" value="HisKA"/>
    <property type="match status" value="1"/>
</dbReference>
<dbReference type="Gene3D" id="3.30.450.20">
    <property type="entry name" value="PAS domain"/>
    <property type="match status" value="1"/>
</dbReference>
<keyword evidence="14" id="KW-1185">Reference proteome</keyword>
<dbReference type="InterPro" id="IPR036890">
    <property type="entry name" value="HATPase_C_sf"/>
</dbReference>
<dbReference type="InterPro" id="IPR003661">
    <property type="entry name" value="HisK_dim/P_dom"/>
</dbReference>
<dbReference type="PRINTS" id="PR00344">
    <property type="entry name" value="BCTRLSENSOR"/>
</dbReference>
<gene>
    <name evidence="13" type="ORF">QT711_02135</name>
</gene>
<organism evidence="13 14">
    <name type="scientific">Sporosarcina saromensis</name>
    <dbReference type="NCBI Taxonomy" id="359365"/>
    <lineage>
        <taxon>Bacteria</taxon>
        <taxon>Bacillati</taxon>
        <taxon>Bacillota</taxon>
        <taxon>Bacilli</taxon>
        <taxon>Bacillales</taxon>
        <taxon>Caryophanaceae</taxon>
        <taxon>Sporosarcina</taxon>
    </lineage>
</organism>
<proteinExistence type="predicted"/>
<dbReference type="SUPFAM" id="SSF55874">
    <property type="entry name" value="ATPase domain of HSP90 chaperone/DNA topoisomerase II/histidine kinase"/>
    <property type="match status" value="1"/>
</dbReference>
<keyword evidence="4" id="KW-0808">Transferase</keyword>
<dbReference type="SMART" id="SM00388">
    <property type="entry name" value="HisKA"/>
    <property type="match status" value="1"/>
</dbReference>
<dbReference type="PANTHER" id="PTHR43065:SF10">
    <property type="entry name" value="PEROXIDE STRESS-ACTIVATED HISTIDINE KINASE MAK3"/>
    <property type="match status" value="1"/>
</dbReference>
<evidence type="ECO:0000259" key="12">
    <source>
        <dbReference type="PROSITE" id="PS50113"/>
    </source>
</evidence>
<reference evidence="13 14" key="1">
    <citation type="submission" date="2023-06" db="EMBL/GenBank/DDBJ databases">
        <title>Sporosarcina sp. nov., isolated from Korean traditional fermented seafood 'Jeotgal'.</title>
        <authorList>
            <person name="Yang A.I."/>
            <person name="Shin N.-R."/>
        </authorList>
    </citation>
    <scope>NUCLEOTIDE SEQUENCE [LARGE SCALE GENOMIC DNA]</scope>
    <source>
        <strain evidence="13 14">KCTC13119</strain>
    </source>
</reference>
<protein>
    <recommendedName>
        <fullName evidence="2">histidine kinase</fullName>
        <ecNumber evidence="2">2.7.13.3</ecNumber>
    </recommendedName>
</protein>
<evidence type="ECO:0000256" key="8">
    <source>
        <dbReference type="ARBA" id="ARBA00023012"/>
    </source>
</evidence>
<evidence type="ECO:0000256" key="4">
    <source>
        <dbReference type="ARBA" id="ARBA00022679"/>
    </source>
</evidence>
<dbReference type="InterPro" id="IPR001610">
    <property type="entry name" value="PAC"/>
</dbReference>
<feature type="domain" description="PAC" evidence="12">
    <location>
        <begin position="249"/>
        <end position="301"/>
    </location>
</feature>
<dbReference type="InterPro" id="IPR004358">
    <property type="entry name" value="Sig_transdc_His_kin-like_C"/>
</dbReference>
<feature type="domain" description="Histidine kinase" evidence="10">
    <location>
        <begin position="314"/>
        <end position="519"/>
    </location>
</feature>
<keyword evidence="9" id="KW-0812">Transmembrane</keyword>
<dbReference type="InterPro" id="IPR003594">
    <property type="entry name" value="HATPase_dom"/>
</dbReference>
<dbReference type="Gene3D" id="3.30.565.10">
    <property type="entry name" value="Histidine kinase-like ATPase, C-terminal domain"/>
    <property type="match status" value="1"/>
</dbReference>
<dbReference type="CDD" id="cd00130">
    <property type="entry name" value="PAS"/>
    <property type="match status" value="1"/>
</dbReference>
<comment type="caution">
    <text evidence="13">The sequence shown here is derived from an EMBL/GenBank/DDBJ whole genome shotgun (WGS) entry which is preliminary data.</text>
</comment>
<dbReference type="SUPFAM" id="SSF47384">
    <property type="entry name" value="Homodimeric domain of signal transducing histidine kinase"/>
    <property type="match status" value="1"/>
</dbReference>
<comment type="catalytic activity">
    <reaction evidence="1">
        <text>ATP + protein L-histidine = ADP + protein N-phospho-L-histidine.</text>
        <dbReference type="EC" id="2.7.13.3"/>
    </reaction>
</comment>
<keyword evidence="5" id="KW-0547">Nucleotide-binding</keyword>
<feature type="transmembrane region" description="Helical" evidence="9">
    <location>
        <begin position="61"/>
        <end position="82"/>
    </location>
</feature>
<dbReference type="Pfam" id="PF08448">
    <property type="entry name" value="PAS_4"/>
    <property type="match status" value="1"/>
</dbReference>
<feature type="domain" description="PAS" evidence="11">
    <location>
        <begin position="177"/>
        <end position="246"/>
    </location>
</feature>
<feature type="transmembrane region" description="Helical" evidence="9">
    <location>
        <begin position="89"/>
        <end position="117"/>
    </location>
</feature>
<evidence type="ECO:0000313" key="13">
    <source>
        <dbReference type="EMBL" id="MDW0111969.1"/>
    </source>
</evidence>
<evidence type="ECO:0000259" key="11">
    <source>
        <dbReference type="PROSITE" id="PS50112"/>
    </source>
</evidence>
<dbReference type="Pfam" id="PF00512">
    <property type="entry name" value="HisKA"/>
    <property type="match status" value="1"/>
</dbReference>
<dbReference type="PROSITE" id="PS50112">
    <property type="entry name" value="PAS"/>
    <property type="match status" value="1"/>
</dbReference>
<dbReference type="EMBL" id="JAUBDI010000001">
    <property type="protein sequence ID" value="MDW0111969.1"/>
    <property type="molecule type" value="Genomic_DNA"/>
</dbReference>
<evidence type="ECO:0000259" key="10">
    <source>
        <dbReference type="PROSITE" id="PS50109"/>
    </source>
</evidence>
<dbReference type="NCBIfam" id="TIGR00229">
    <property type="entry name" value="sensory_box"/>
    <property type="match status" value="1"/>
</dbReference>
<dbReference type="Proteomes" id="UP001282284">
    <property type="component" value="Unassembled WGS sequence"/>
</dbReference>
<keyword evidence="9" id="KW-1133">Transmembrane helix</keyword>
<dbReference type="PROSITE" id="PS50113">
    <property type="entry name" value="PAC"/>
    <property type="match status" value="1"/>
</dbReference>
<evidence type="ECO:0000256" key="5">
    <source>
        <dbReference type="ARBA" id="ARBA00022741"/>
    </source>
</evidence>
<evidence type="ECO:0000313" key="14">
    <source>
        <dbReference type="Proteomes" id="UP001282284"/>
    </source>
</evidence>
<dbReference type="PANTHER" id="PTHR43065">
    <property type="entry name" value="SENSOR HISTIDINE KINASE"/>
    <property type="match status" value="1"/>
</dbReference>
<dbReference type="InterPro" id="IPR000700">
    <property type="entry name" value="PAS-assoc_C"/>
</dbReference>
<dbReference type="SMART" id="SM00091">
    <property type="entry name" value="PAS"/>
    <property type="match status" value="1"/>
</dbReference>
<dbReference type="EC" id="2.7.13.3" evidence="2"/>
<dbReference type="SMART" id="SM00086">
    <property type="entry name" value="PAC"/>
    <property type="match status" value="1"/>
</dbReference>
<evidence type="ECO:0000256" key="1">
    <source>
        <dbReference type="ARBA" id="ARBA00000085"/>
    </source>
</evidence>
<feature type="transmembrane region" description="Helical" evidence="9">
    <location>
        <begin position="13"/>
        <end position="30"/>
    </location>
</feature>
<evidence type="ECO:0000256" key="6">
    <source>
        <dbReference type="ARBA" id="ARBA00022777"/>
    </source>
</evidence>
<dbReference type="InterPro" id="IPR035965">
    <property type="entry name" value="PAS-like_dom_sf"/>
</dbReference>
<keyword evidence="3" id="KW-0597">Phosphoprotein</keyword>
<dbReference type="InterPro" id="IPR013656">
    <property type="entry name" value="PAS_4"/>
</dbReference>
<keyword evidence="8" id="KW-0902">Two-component regulatory system</keyword>
<keyword evidence="9" id="KW-0472">Membrane</keyword>
<feature type="transmembrane region" description="Helical" evidence="9">
    <location>
        <begin position="37"/>
        <end position="55"/>
    </location>
</feature>
<evidence type="ECO:0000256" key="7">
    <source>
        <dbReference type="ARBA" id="ARBA00022840"/>
    </source>
</evidence>
<keyword evidence="6" id="KW-0418">Kinase</keyword>
<dbReference type="Gene3D" id="1.10.287.130">
    <property type="match status" value="1"/>
</dbReference>
<name>A0ABU4G4T8_9BACL</name>
<dbReference type="Pfam" id="PF02518">
    <property type="entry name" value="HATPase_c"/>
    <property type="match status" value="1"/>
</dbReference>
<dbReference type="InterPro" id="IPR000014">
    <property type="entry name" value="PAS"/>
</dbReference>
<evidence type="ECO:0000256" key="3">
    <source>
        <dbReference type="ARBA" id="ARBA00022553"/>
    </source>
</evidence>
<dbReference type="SMART" id="SM00387">
    <property type="entry name" value="HATPase_c"/>
    <property type="match status" value="1"/>
</dbReference>
<dbReference type="SUPFAM" id="SSF55785">
    <property type="entry name" value="PYP-like sensor domain (PAS domain)"/>
    <property type="match status" value="1"/>
</dbReference>
<evidence type="ECO:0000256" key="2">
    <source>
        <dbReference type="ARBA" id="ARBA00012438"/>
    </source>
</evidence>
<dbReference type="PROSITE" id="PS50109">
    <property type="entry name" value="HIS_KIN"/>
    <property type="match status" value="1"/>
</dbReference>
<feature type="transmembrane region" description="Helical" evidence="9">
    <location>
        <begin position="137"/>
        <end position="156"/>
    </location>
</feature>
<dbReference type="InterPro" id="IPR036097">
    <property type="entry name" value="HisK_dim/P_sf"/>
</dbReference>